<comment type="caution">
    <text evidence="2">The sequence shown here is derived from an EMBL/GenBank/DDBJ whole genome shotgun (WGS) entry which is preliminary data.</text>
</comment>
<keyword evidence="3" id="KW-1185">Reference proteome</keyword>
<gene>
    <name evidence="2" type="ORF">LSAT_V11C200058880</name>
</gene>
<keyword evidence="1" id="KW-0175">Coiled coil</keyword>
<organism evidence="2 3">
    <name type="scientific">Lactuca sativa</name>
    <name type="common">Garden lettuce</name>
    <dbReference type="NCBI Taxonomy" id="4236"/>
    <lineage>
        <taxon>Eukaryota</taxon>
        <taxon>Viridiplantae</taxon>
        <taxon>Streptophyta</taxon>
        <taxon>Embryophyta</taxon>
        <taxon>Tracheophyta</taxon>
        <taxon>Spermatophyta</taxon>
        <taxon>Magnoliopsida</taxon>
        <taxon>eudicotyledons</taxon>
        <taxon>Gunneridae</taxon>
        <taxon>Pentapetalae</taxon>
        <taxon>asterids</taxon>
        <taxon>campanulids</taxon>
        <taxon>Asterales</taxon>
        <taxon>Asteraceae</taxon>
        <taxon>Cichorioideae</taxon>
        <taxon>Cichorieae</taxon>
        <taxon>Lactucinae</taxon>
        <taxon>Lactuca</taxon>
    </lineage>
</organism>
<dbReference type="AlphaFoldDB" id="A0A9R1WCS3"/>
<reference evidence="2 3" key="1">
    <citation type="journal article" date="2017" name="Nat. Commun.">
        <title>Genome assembly with in vitro proximity ligation data and whole-genome triplication in lettuce.</title>
        <authorList>
            <person name="Reyes-Chin-Wo S."/>
            <person name="Wang Z."/>
            <person name="Yang X."/>
            <person name="Kozik A."/>
            <person name="Arikit S."/>
            <person name="Song C."/>
            <person name="Xia L."/>
            <person name="Froenicke L."/>
            <person name="Lavelle D.O."/>
            <person name="Truco M.J."/>
            <person name="Xia R."/>
            <person name="Zhu S."/>
            <person name="Xu C."/>
            <person name="Xu H."/>
            <person name="Xu X."/>
            <person name="Cox K."/>
            <person name="Korf I."/>
            <person name="Meyers B.C."/>
            <person name="Michelmore R.W."/>
        </authorList>
    </citation>
    <scope>NUCLEOTIDE SEQUENCE [LARGE SCALE GENOMIC DNA]</scope>
    <source>
        <strain evidence="3">cv. Salinas</strain>
        <tissue evidence="2">Seedlings</tissue>
    </source>
</reference>
<sequence>MAALTYPNKIEGFKHEVDEMQAMISQLQDVKDEVLNKLDTMEIRISSNNNELGSGFGGNIVPLEEYIGHESDNESVKHTNEPFLDKPFFGHTQLHLKRQWLLRKFKKLVEGNEKNHEAKCFESHSFVDETRQRHLAGRKSFSSA</sequence>
<accession>A0A9R1WCS3</accession>
<name>A0A9R1WCS3_LACSA</name>
<evidence type="ECO:0000256" key="1">
    <source>
        <dbReference type="SAM" id="Coils"/>
    </source>
</evidence>
<feature type="coiled-coil region" evidence="1">
    <location>
        <begin position="10"/>
        <end position="44"/>
    </location>
</feature>
<dbReference type="EMBL" id="NBSK02000002">
    <property type="protein sequence ID" value="KAJ0222841.1"/>
    <property type="molecule type" value="Genomic_DNA"/>
</dbReference>
<evidence type="ECO:0000313" key="3">
    <source>
        <dbReference type="Proteomes" id="UP000235145"/>
    </source>
</evidence>
<protein>
    <submittedName>
        <fullName evidence="2">Uncharacterized protein</fullName>
    </submittedName>
</protein>
<proteinExistence type="predicted"/>
<dbReference type="Proteomes" id="UP000235145">
    <property type="component" value="Unassembled WGS sequence"/>
</dbReference>
<evidence type="ECO:0000313" key="2">
    <source>
        <dbReference type="EMBL" id="KAJ0222841.1"/>
    </source>
</evidence>